<dbReference type="KEGG" id="haad:MW046_05690"/>
<organism evidence="1 2">
    <name type="scientific">Halocatena salina</name>
    <dbReference type="NCBI Taxonomy" id="2934340"/>
    <lineage>
        <taxon>Archaea</taxon>
        <taxon>Methanobacteriati</taxon>
        <taxon>Methanobacteriota</taxon>
        <taxon>Stenosarchaea group</taxon>
        <taxon>Halobacteria</taxon>
        <taxon>Halobacteriales</taxon>
        <taxon>Natronomonadaceae</taxon>
        <taxon>Halocatena</taxon>
    </lineage>
</organism>
<dbReference type="RefSeq" id="WP_247994591.1">
    <property type="nucleotide sequence ID" value="NZ_CP096019.1"/>
</dbReference>
<accession>A0A8U0A7F3</accession>
<reference evidence="1" key="1">
    <citation type="submission" date="2022-04" db="EMBL/GenBank/DDBJ databases">
        <title>Halocatena sp. nov., isolated from a salt lake.</title>
        <authorList>
            <person name="Cui H.-L."/>
        </authorList>
    </citation>
    <scope>NUCLEOTIDE SEQUENCE</scope>
    <source>
        <strain evidence="1">AD-1</strain>
    </source>
</reference>
<gene>
    <name evidence="1" type="ORF">MW046_05690</name>
</gene>
<dbReference type="GeneID" id="71927519"/>
<keyword evidence="2" id="KW-1185">Reference proteome</keyword>
<proteinExistence type="predicted"/>
<protein>
    <recommendedName>
        <fullName evidence="3">Sulfatase</fullName>
    </recommendedName>
</protein>
<evidence type="ECO:0000313" key="1">
    <source>
        <dbReference type="EMBL" id="UPM43933.1"/>
    </source>
</evidence>
<sequence length="306" mass="35234">MIANVTKKITNRFPYRTEDVIHGIKHPHSIVSEINQQYNHWRAGQPYNPNGIDVFEEDWDNLIILDACRYDEFVRCSDLPGETESRISRGSTSPEFVRGNFGGKQLHDLVYVTANDWYAKTKDDIDAEVHALDFTDRDLMNGRTSHPETVSDAAREAAETYPNKRLMVHYMQPHWPYLGPTGDKFRQGPFHEVMRTTDATHTDVMQAYRENLDIVLEEVESLLDDLQGKTVVSADHGELLGDRERPIPIKTYRHPEGVYVDGLVKVPWHTYESGERKTIVAEKPVDDEEIDIESVEEHLKDLGYRV</sequence>
<dbReference type="SUPFAM" id="SSF53649">
    <property type="entry name" value="Alkaline phosphatase-like"/>
    <property type="match status" value="1"/>
</dbReference>
<evidence type="ECO:0000313" key="2">
    <source>
        <dbReference type="Proteomes" id="UP000831768"/>
    </source>
</evidence>
<dbReference type="Proteomes" id="UP000831768">
    <property type="component" value="Chromosome"/>
</dbReference>
<dbReference type="AlphaFoldDB" id="A0A8U0A7F3"/>
<evidence type="ECO:0008006" key="3">
    <source>
        <dbReference type="Google" id="ProtNLM"/>
    </source>
</evidence>
<dbReference type="Gene3D" id="3.40.720.10">
    <property type="entry name" value="Alkaline Phosphatase, subunit A"/>
    <property type="match status" value="1"/>
</dbReference>
<name>A0A8U0A7F3_9EURY</name>
<dbReference type="InterPro" id="IPR017850">
    <property type="entry name" value="Alkaline_phosphatase_core_sf"/>
</dbReference>
<dbReference type="EMBL" id="CP096019">
    <property type="protein sequence ID" value="UPM43933.1"/>
    <property type="molecule type" value="Genomic_DNA"/>
</dbReference>